<reference evidence="16" key="1">
    <citation type="submission" date="2022-01" db="EMBL/GenBank/DDBJ databases">
        <authorList>
            <person name="King R."/>
        </authorList>
    </citation>
    <scope>NUCLEOTIDE SEQUENCE</scope>
</reference>
<evidence type="ECO:0000256" key="6">
    <source>
        <dbReference type="ARBA" id="ARBA00022723"/>
    </source>
</evidence>
<evidence type="ECO:0000256" key="3">
    <source>
        <dbReference type="ARBA" id="ARBA00022527"/>
    </source>
</evidence>
<dbReference type="FunFam" id="1.10.510.10:FF:000658">
    <property type="entry name" value="Protein CBG12184"/>
    <property type="match status" value="1"/>
</dbReference>
<dbReference type="GO" id="GO:0035556">
    <property type="term" value="P:intracellular signal transduction"/>
    <property type="evidence" value="ECO:0007669"/>
    <property type="project" value="TreeGrafter"/>
</dbReference>
<keyword evidence="12" id="KW-0832">Ubl conjugation</keyword>
<evidence type="ECO:0000256" key="14">
    <source>
        <dbReference type="PROSITE-ProRule" id="PRU10141"/>
    </source>
</evidence>
<dbReference type="InterPro" id="IPR017441">
    <property type="entry name" value="Protein_kinase_ATP_BS"/>
</dbReference>
<sequence length="398" mass="45236">MASSKNLTSTTHLVASVKTKSKSRATQPQWTIHDDDSVLKETGYELIKKIGHGSFAKVWKAKSFRLKKDVAIKIIAKPLASTEYVERFLPRELAIIQKLKHKNLIRFFEVIETWHSVYIVMELAEKGTIADLIERKKFIPEQQARRFYSQLLDVVEYCHLNGIVHRDIKCENLLLDRECNLLLTDFGFAKQDVYPLASGRFKPSKTYCGSYAYAPPEVLANKPYNPCLADVWCMGMVLFTMLYGILPYKHQNMKALIAAKKKPPQFPDSPFVSSRAKRFMLLMLATEAERAEIITLRKNQWLNVHKQPAAVKRFTWLPGVKPNAIDEATTTVLNRCVPESSADIVVGHKIKDKSVTANLSGLMENRISIEQSRCSTSNSEVTVLTSDMPLRNDISEDQ</sequence>
<evidence type="ECO:0000256" key="2">
    <source>
        <dbReference type="ARBA" id="ARBA00022473"/>
    </source>
</evidence>
<dbReference type="GO" id="GO:0005524">
    <property type="term" value="F:ATP binding"/>
    <property type="evidence" value="ECO:0007669"/>
    <property type="project" value="UniProtKB-UniRule"/>
</dbReference>
<evidence type="ECO:0000313" key="16">
    <source>
        <dbReference type="EMBL" id="CAH1392350.1"/>
    </source>
</evidence>
<evidence type="ECO:0000313" key="17">
    <source>
        <dbReference type="Proteomes" id="UP001152798"/>
    </source>
</evidence>
<proteinExistence type="predicted"/>
<dbReference type="GO" id="GO:0050321">
    <property type="term" value="F:tau-protein kinase activity"/>
    <property type="evidence" value="ECO:0007669"/>
    <property type="project" value="TreeGrafter"/>
</dbReference>
<feature type="binding site" evidence="14">
    <location>
        <position position="77"/>
    </location>
    <ligand>
        <name>ATP</name>
        <dbReference type="ChEBI" id="CHEBI:30616"/>
    </ligand>
</feature>
<dbReference type="EMBL" id="OV725077">
    <property type="protein sequence ID" value="CAH1392350.1"/>
    <property type="molecule type" value="Genomic_DNA"/>
</dbReference>
<dbReference type="GO" id="GO:0000226">
    <property type="term" value="P:microtubule cytoskeleton organization"/>
    <property type="evidence" value="ECO:0007669"/>
    <property type="project" value="TreeGrafter"/>
</dbReference>
<dbReference type="FunFam" id="3.30.200.20:FF:000042">
    <property type="entry name" value="Aurora kinase A"/>
    <property type="match status" value="1"/>
</dbReference>
<dbReference type="GO" id="GO:0000287">
    <property type="term" value="F:magnesium ion binding"/>
    <property type="evidence" value="ECO:0007669"/>
    <property type="project" value="UniProtKB-ARBA"/>
</dbReference>
<evidence type="ECO:0000256" key="8">
    <source>
        <dbReference type="ARBA" id="ARBA00022777"/>
    </source>
</evidence>
<keyword evidence="17" id="KW-1185">Reference proteome</keyword>
<dbReference type="PROSITE" id="PS00108">
    <property type="entry name" value="PROTEIN_KINASE_ST"/>
    <property type="match status" value="1"/>
</dbReference>
<comment type="cofactor">
    <cofactor evidence="1">
        <name>Mg(2+)</name>
        <dbReference type="ChEBI" id="CHEBI:18420"/>
    </cofactor>
</comment>
<dbReference type="PANTHER" id="PTHR24346:SF102">
    <property type="entry name" value="TESTIS-SPECIFIC SERINE_THREONINE-PROTEIN KINASE 1"/>
    <property type="match status" value="1"/>
</dbReference>
<keyword evidence="6" id="KW-0479">Metal-binding</keyword>
<evidence type="ECO:0000256" key="4">
    <source>
        <dbReference type="ARBA" id="ARBA00022553"/>
    </source>
</evidence>
<evidence type="ECO:0000256" key="9">
    <source>
        <dbReference type="ARBA" id="ARBA00022782"/>
    </source>
</evidence>
<dbReference type="GO" id="GO:0030154">
    <property type="term" value="P:cell differentiation"/>
    <property type="evidence" value="ECO:0007669"/>
    <property type="project" value="UniProtKB-KW"/>
</dbReference>
<keyword evidence="4" id="KW-0597">Phosphoprotein</keyword>
<dbReference type="PANTHER" id="PTHR24346">
    <property type="entry name" value="MAP/MICROTUBULE AFFINITY-REGULATING KINASE"/>
    <property type="match status" value="1"/>
</dbReference>
<dbReference type="GO" id="GO:0005737">
    <property type="term" value="C:cytoplasm"/>
    <property type="evidence" value="ECO:0007669"/>
    <property type="project" value="TreeGrafter"/>
</dbReference>
<evidence type="ECO:0000256" key="11">
    <source>
        <dbReference type="ARBA" id="ARBA00022842"/>
    </source>
</evidence>
<evidence type="ECO:0000256" key="13">
    <source>
        <dbReference type="ARBA" id="ARBA00022871"/>
    </source>
</evidence>
<feature type="domain" description="Protein kinase" evidence="15">
    <location>
        <begin position="44"/>
        <end position="302"/>
    </location>
</feature>
<keyword evidence="11" id="KW-0460">Magnesium</keyword>
<keyword evidence="7 14" id="KW-0547">Nucleotide-binding</keyword>
<evidence type="ECO:0000256" key="10">
    <source>
        <dbReference type="ARBA" id="ARBA00022840"/>
    </source>
</evidence>
<dbReference type="OrthoDB" id="504170at2759"/>
<evidence type="ECO:0000259" key="15">
    <source>
        <dbReference type="SMART" id="SM00220"/>
    </source>
</evidence>
<evidence type="ECO:0000256" key="1">
    <source>
        <dbReference type="ARBA" id="ARBA00001946"/>
    </source>
</evidence>
<keyword evidence="2" id="KW-0217">Developmental protein</keyword>
<dbReference type="Proteomes" id="UP001152798">
    <property type="component" value="Chromosome 1"/>
</dbReference>
<evidence type="ECO:0000256" key="7">
    <source>
        <dbReference type="ARBA" id="ARBA00022741"/>
    </source>
</evidence>
<dbReference type="InterPro" id="IPR011009">
    <property type="entry name" value="Kinase-like_dom_sf"/>
</dbReference>
<dbReference type="SUPFAM" id="SSF56112">
    <property type="entry name" value="Protein kinase-like (PK-like)"/>
    <property type="match status" value="1"/>
</dbReference>
<dbReference type="Gene3D" id="1.10.510.10">
    <property type="entry name" value="Transferase(Phosphotransferase) domain 1"/>
    <property type="match status" value="1"/>
</dbReference>
<evidence type="ECO:0000256" key="12">
    <source>
        <dbReference type="ARBA" id="ARBA00022843"/>
    </source>
</evidence>
<keyword evidence="13" id="KW-0744">Spermatogenesis</keyword>
<name>A0A9P0E9B6_NEZVI</name>
<keyword evidence="5" id="KW-0808">Transferase</keyword>
<dbReference type="InterPro" id="IPR008271">
    <property type="entry name" value="Ser/Thr_kinase_AS"/>
</dbReference>
<accession>A0A9P0E9B6</accession>
<keyword evidence="3" id="KW-0723">Serine/threonine-protein kinase</keyword>
<gene>
    <name evidence="16" type="ORF">NEZAVI_LOCUS3190</name>
</gene>
<dbReference type="InterPro" id="IPR000719">
    <property type="entry name" value="Prot_kinase_dom"/>
</dbReference>
<protein>
    <recommendedName>
        <fullName evidence="15">Protein kinase domain-containing protein</fullName>
    </recommendedName>
</protein>
<evidence type="ECO:0000256" key="5">
    <source>
        <dbReference type="ARBA" id="ARBA00022679"/>
    </source>
</evidence>
<keyword evidence="8" id="KW-0418">Kinase</keyword>
<organism evidence="16 17">
    <name type="scientific">Nezara viridula</name>
    <name type="common">Southern green stink bug</name>
    <name type="synonym">Cimex viridulus</name>
    <dbReference type="NCBI Taxonomy" id="85310"/>
    <lineage>
        <taxon>Eukaryota</taxon>
        <taxon>Metazoa</taxon>
        <taxon>Ecdysozoa</taxon>
        <taxon>Arthropoda</taxon>
        <taxon>Hexapoda</taxon>
        <taxon>Insecta</taxon>
        <taxon>Pterygota</taxon>
        <taxon>Neoptera</taxon>
        <taxon>Paraneoptera</taxon>
        <taxon>Hemiptera</taxon>
        <taxon>Heteroptera</taxon>
        <taxon>Panheteroptera</taxon>
        <taxon>Pentatomomorpha</taxon>
        <taxon>Pentatomoidea</taxon>
        <taxon>Pentatomidae</taxon>
        <taxon>Pentatominae</taxon>
        <taxon>Nezara</taxon>
    </lineage>
</organism>
<dbReference type="Pfam" id="PF00069">
    <property type="entry name" value="Pkinase"/>
    <property type="match status" value="1"/>
</dbReference>
<dbReference type="AlphaFoldDB" id="A0A9P0E9B6"/>
<keyword evidence="10 14" id="KW-0067">ATP-binding</keyword>
<keyword evidence="9" id="KW-0221">Differentiation</keyword>
<dbReference type="SMART" id="SM00220">
    <property type="entry name" value="S_TKc"/>
    <property type="match status" value="1"/>
</dbReference>
<dbReference type="PROSITE" id="PS00107">
    <property type="entry name" value="PROTEIN_KINASE_ATP"/>
    <property type="match status" value="1"/>
</dbReference>
<dbReference type="GO" id="GO:0007283">
    <property type="term" value="P:spermatogenesis"/>
    <property type="evidence" value="ECO:0007669"/>
    <property type="project" value="UniProtKB-KW"/>
</dbReference>